<dbReference type="RefSeq" id="WP_206583178.1">
    <property type="nucleotide sequence ID" value="NZ_JAFJZZ010000008.1"/>
</dbReference>
<evidence type="ECO:0000313" key="4">
    <source>
        <dbReference type="Proteomes" id="UP000664545"/>
    </source>
</evidence>
<dbReference type="Proteomes" id="UP000664545">
    <property type="component" value="Unassembled WGS sequence"/>
</dbReference>
<evidence type="ECO:0000256" key="1">
    <source>
        <dbReference type="SAM" id="MobiDB-lite"/>
    </source>
</evidence>
<feature type="transmembrane region" description="Helical" evidence="2">
    <location>
        <begin position="43"/>
        <end position="61"/>
    </location>
</feature>
<sequence length="204" mass="23244">MDHFKKKFTGRKAAAFVLLVYGGFFIFSFGMANSFDSATSDGTKLVCSIFTILGIVMVFIGNRKRRLHKKYSSYATIISLDQTGSIRRYAASMGVSQEVVKKDLQRLIAKKYFNDAYMDEQANRIVFPWNSDDNETYEENDEEDVEDYSEEEAEEDMEDYSEEDTEKNTENKYTTVSCKNCGGINNVIVGKVHECEYCGSPISQ</sequence>
<gene>
    <name evidence="3" type="ORF">JYB65_13310</name>
</gene>
<keyword evidence="2" id="KW-0812">Transmembrane</keyword>
<organism evidence="3 4">
    <name type="scientific">Clostridium aminobutyricum</name>
    <dbReference type="NCBI Taxonomy" id="33953"/>
    <lineage>
        <taxon>Bacteria</taxon>
        <taxon>Bacillati</taxon>
        <taxon>Bacillota</taxon>
        <taxon>Clostridia</taxon>
        <taxon>Eubacteriales</taxon>
        <taxon>Clostridiaceae</taxon>
        <taxon>Clostridium</taxon>
    </lineage>
</organism>
<proteinExistence type="predicted"/>
<accession>A0A939DBP3</accession>
<dbReference type="AlphaFoldDB" id="A0A939DBP3"/>
<evidence type="ECO:0000256" key="2">
    <source>
        <dbReference type="SAM" id="Phobius"/>
    </source>
</evidence>
<dbReference type="EMBL" id="JAFJZZ010000008">
    <property type="protein sequence ID" value="MBN7774338.1"/>
    <property type="molecule type" value="Genomic_DNA"/>
</dbReference>
<reference evidence="3" key="1">
    <citation type="submission" date="2021-02" db="EMBL/GenBank/DDBJ databases">
        <title>Abyssanaerobacter marinus gen.nov., sp., nov, anaerobic bacterium isolated from the Onnuri vent field of Indian Ocean and suggestion of Mogibacteriaceae fam. nov., and proposal of reclassification of ambiguous this family's genus member.</title>
        <authorList>
            <person name="Kim Y.J."/>
            <person name="Yang J.-A."/>
        </authorList>
    </citation>
    <scope>NUCLEOTIDE SEQUENCE</scope>
    <source>
        <strain evidence="3">DSM 2634</strain>
    </source>
</reference>
<keyword evidence="2" id="KW-0472">Membrane</keyword>
<feature type="compositionally biased region" description="Acidic residues" evidence="1">
    <location>
        <begin position="132"/>
        <end position="165"/>
    </location>
</feature>
<keyword evidence="2" id="KW-1133">Transmembrane helix</keyword>
<comment type="caution">
    <text evidence="3">The sequence shown here is derived from an EMBL/GenBank/DDBJ whole genome shotgun (WGS) entry which is preliminary data.</text>
</comment>
<name>A0A939DBP3_CLOAM</name>
<protein>
    <submittedName>
        <fullName evidence="3">Uncharacterized protein</fullName>
    </submittedName>
</protein>
<feature type="region of interest" description="Disordered" evidence="1">
    <location>
        <begin position="129"/>
        <end position="170"/>
    </location>
</feature>
<evidence type="ECO:0000313" key="3">
    <source>
        <dbReference type="EMBL" id="MBN7774338.1"/>
    </source>
</evidence>
<feature type="transmembrane region" description="Helical" evidence="2">
    <location>
        <begin position="12"/>
        <end position="31"/>
    </location>
</feature>
<keyword evidence="4" id="KW-1185">Reference proteome</keyword>